<evidence type="ECO:0000313" key="3">
    <source>
        <dbReference type="Proteomes" id="UP000649617"/>
    </source>
</evidence>
<proteinExistence type="predicted"/>
<evidence type="ECO:0000256" key="1">
    <source>
        <dbReference type="SAM" id="MobiDB-lite"/>
    </source>
</evidence>
<name>A0A812QAD9_SYMPI</name>
<gene>
    <name evidence="2" type="ORF">SPIL2461_LOCUS9001</name>
</gene>
<feature type="region of interest" description="Disordered" evidence="1">
    <location>
        <begin position="195"/>
        <end position="222"/>
    </location>
</feature>
<sequence length="222" mass="23914">MGKKKEQREAQGAAAEWLLAQLSAGDARSKDLHDALLELPGLPAYHDEGLAWSYKSASSSASLCRTFLTSWVSEAWGAPKDLAETLRNKSSNPEFVRKVMGEVLQGSHDTELQQKYSALCTPAGIQNASNTEPNKRKRMQAFGQSFQCPECAEIFPCASSKWGILLEHIKQVHPGAAKPNRKACLVDVAADGTVAHSGEKHGGSRKHGRSLLPVGRVNAGPA</sequence>
<dbReference type="EMBL" id="CAJNIZ010015208">
    <property type="protein sequence ID" value="CAE7370668.1"/>
    <property type="molecule type" value="Genomic_DNA"/>
</dbReference>
<reference evidence="2" key="1">
    <citation type="submission" date="2021-02" db="EMBL/GenBank/DDBJ databases">
        <authorList>
            <person name="Dougan E. K."/>
            <person name="Rhodes N."/>
            <person name="Thang M."/>
            <person name="Chan C."/>
        </authorList>
    </citation>
    <scope>NUCLEOTIDE SEQUENCE</scope>
</reference>
<keyword evidence="3" id="KW-1185">Reference proteome</keyword>
<dbReference type="AlphaFoldDB" id="A0A812QAD9"/>
<dbReference type="OrthoDB" id="10289490at2759"/>
<protein>
    <submittedName>
        <fullName evidence="2">Uncharacterized protein</fullName>
    </submittedName>
</protein>
<evidence type="ECO:0000313" key="2">
    <source>
        <dbReference type="EMBL" id="CAE7370668.1"/>
    </source>
</evidence>
<organism evidence="2 3">
    <name type="scientific">Symbiodinium pilosum</name>
    <name type="common">Dinoflagellate</name>
    <dbReference type="NCBI Taxonomy" id="2952"/>
    <lineage>
        <taxon>Eukaryota</taxon>
        <taxon>Sar</taxon>
        <taxon>Alveolata</taxon>
        <taxon>Dinophyceae</taxon>
        <taxon>Suessiales</taxon>
        <taxon>Symbiodiniaceae</taxon>
        <taxon>Symbiodinium</taxon>
    </lineage>
</organism>
<comment type="caution">
    <text evidence="2">The sequence shown here is derived from an EMBL/GenBank/DDBJ whole genome shotgun (WGS) entry which is preliminary data.</text>
</comment>
<dbReference type="Proteomes" id="UP000649617">
    <property type="component" value="Unassembled WGS sequence"/>
</dbReference>
<accession>A0A812QAD9</accession>